<feature type="region of interest" description="Disordered" evidence="1">
    <location>
        <begin position="1"/>
        <end position="21"/>
    </location>
</feature>
<name>A0A8H6MSU4_9PEZI</name>
<dbReference type="Proteomes" id="UP000652219">
    <property type="component" value="Unassembled WGS sequence"/>
</dbReference>
<evidence type="ECO:0000313" key="2">
    <source>
        <dbReference type="EMBL" id="KAF6806930.1"/>
    </source>
</evidence>
<gene>
    <name evidence="2" type="ORF">CSOJ01_08504</name>
</gene>
<dbReference type="EMBL" id="WIGN01000148">
    <property type="protein sequence ID" value="KAF6806930.1"/>
    <property type="molecule type" value="Genomic_DNA"/>
</dbReference>
<proteinExistence type="predicted"/>
<evidence type="ECO:0000256" key="1">
    <source>
        <dbReference type="SAM" id="MobiDB-lite"/>
    </source>
</evidence>
<organism evidence="2 3">
    <name type="scientific">Colletotrichum sojae</name>
    <dbReference type="NCBI Taxonomy" id="2175907"/>
    <lineage>
        <taxon>Eukaryota</taxon>
        <taxon>Fungi</taxon>
        <taxon>Dikarya</taxon>
        <taxon>Ascomycota</taxon>
        <taxon>Pezizomycotina</taxon>
        <taxon>Sordariomycetes</taxon>
        <taxon>Hypocreomycetidae</taxon>
        <taxon>Glomerellales</taxon>
        <taxon>Glomerellaceae</taxon>
        <taxon>Colletotrichum</taxon>
        <taxon>Colletotrichum orchidearum species complex</taxon>
    </lineage>
</organism>
<protein>
    <submittedName>
        <fullName evidence="2">Uncharacterized protein</fullName>
    </submittedName>
</protein>
<accession>A0A8H6MSU4</accession>
<dbReference type="AlphaFoldDB" id="A0A8H6MSU4"/>
<keyword evidence="3" id="KW-1185">Reference proteome</keyword>
<comment type="caution">
    <text evidence="2">The sequence shown here is derived from an EMBL/GenBank/DDBJ whole genome shotgun (WGS) entry which is preliminary data.</text>
</comment>
<reference evidence="2 3" key="1">
    <citation type="journal article" date="2020" name="Phytopathology">
        <title>Genome Sequence Resources of Colletotrichum truncatum, C. plurivorum, C. musicola, and C. sojae: Four Species Pathogenic to Soybean (Glycine max).</title>
        <authorList>
            <person name="Rogerio F."/>
            <person name="Boufleur T.R."/>
            <person name="Ciampi-Guillardi M."/>
            <person name="Sukno S.A."/>
            <person name="Thon M.R."/>
            <person name="Massola Junior N.S."/>
            <person name="Baroncelli R."/>
        </authorList>
    </citation>
    <scope>NUCLEOTIDE SEQUENCE [LARGE SCALE GENOMIC DNA]</scope>
    <source>
        <strain evidence="2 3">LFN0009</strain>
    </source>
</reference>
<evidence type="ECO:0000313" key="3">
    <source>
        <dbReference type="Proteomes" id="UP000652219"/>
    </source>
</evidence>
<feature type="compositionally biased region" description="Basic residues" evidence="1">
    <location>
        <begin position="1"/>
        <end position="17"/>
    </location>
</feature>
<sequence>MEKVPCHVRRGSHHPPSRARPPWGWDVFRMVRILGSDTTVAHGADTSAFLMIEQQRTYAPRPTSGDIKPRATGSGEFGVFSRSEDLGNSPGDLTLQEKRAHYNSRFRDQGADQWQLGALQSCSQAWLQPKAIHAEWNGPVALHDSLRPERRPSCSRCNAIPDSYIRTSYGPFQQILVVNRKQEPAVRAAGAAKPTRSMVKVLRCQRRPTTGGTGAVDISILSRAMAAGPNSAMWNGDKMEMLTLPQVRICARDRRRPR</sequence>